<dbReference type="EMBL" id="ML994614">
    <property type="protein sequence ID" value="KAF2193264.1"/>
    <property type="molecule type" value="Genomic_DNA"/>
</dbReference>
<keyword evidence="2" id="KW-1185">Reference proteome</keyword>
<evidence type="ECO:0000313" key="1">
    <source>
        <dbReference type="EMBL" id="KAF2193264.1"/>
    </source>
</evidence>
<dbReference type="AlphaFoldDB" id="A0A6A6ENW4"/>
<organism evidence="1 2">
    <name type="scientific">Zopfia rhizophila CBS 207.26</name>
    <dbReference type="NCBI Taxonomy" id="1314779"/>
    <lineage>
        <taxon>Eukaryota</taxon>
        <taxon>Fungi</taxon>
        <taxon>Dikarya</taxon>
        <taxon>Ascomycota</taxon>
        <taxon>Pezizomycotina</taxon>
        <taxon>Dothideomycetes</taxon>
        <taxon>Dothideomycetes incertae sedis</taxon>
        <taxon>Zopfiaceae</taxon>
        <taxon>Zopfia</taxon>
    </lineage>
</organism>
<protein>
    <submittedName>
        <fullName evidence="1">Uncharacterized protein</fullName>
    </submittedName>
</protein>
<evidence type="ECO:0000313" key="2">
    <source>
        <dbReference type="Proteomes" id="UP000800200"/>
    </source>
</evidence>
<accession>A0A6A6ENW4</accession>
<proteinExistence type="predicted"/>
<reference evidence="1" key="1">
    <citation type="journal article" date="2020" name="Stud. Mycol.">
        <title>101 Dothideomycetes genomes: a test case for predicting lifestyles and emergence of pathogens.</title>
        <authorList>
            <person name="Haridas S."/>
            <person name="Albert R."/>
            <person name="Binder M."/>
            <person name="Bloem J."/>
            <person name="Labutti K."/>
            <person name="Salamov A."/>
            <person name="Andreopoulos B."/>
            <person name="Baker S."/>
            <person name="Barry K."/>
            <person name="Bills G."/>
            <person name="Bluhm B."/>
            <person name="Cannon C."/>
            <person name="Castanera R."/>
            <person name="Culley D."/>
            <person name="Daum C."/>
            <person name="Ezra D."/>
            <person name="Gonzalez J."/>
            <person name="Henrissat B."/>
            <person name="Kuo A."/>
            <person name="Liang C."/>
            <person name="Lipzen A."/>
            <person name="Lutzoni F."/>
            <person name="Magnuson J."/>
            <person name="Mondo S."/>
            <person name="Nolan M."/>
            <person name="Ohm R."/>
            <person name="Pangilinan J."/>
            <person name="Park H.-J."/>
            <person name="Ramirez L."/>
            <person name="Alfaro M."/>
            <person name="Sun H."/>
            <person name="Tritt A."/>
            <person name="Yoshinaga Y."/>
            <person name="Zwiers L.-H."/>
            <person name="Turgeon B."/>
            <person name="Goodwin S."/>
            <person name="Spatafora J."/>
            <person name="Crous P."/>
            <person name="Grigoriev I."/>
        </authorList>
    </citation>
    <scope>NUCLEOTIDE SEQUENCE</scope>
    <source>
        <strain evidence="1">CBS 207.26</strain>
    </source>
</reference>
<sequence length="226" mass="24806">MYIAGLDDFTAVSGALPLNRCITSLEIPRFHTCAFFVLEACINPEGTHGMIVQGPAKLDRIPDIMMDSIQAYICGFNATRFAGNASLTAGTVIVDDLGRLAKNGPKKEEKGEARVEIRDEEYVAKNDGRGATIYKQLNLQGEDVPAKQTAIPGNSYCTDMNNIFGGWDGQVRSLVVEPNYKCQFYTDYGCPKNGLRLDLGSRNEPMTMSYLGTFDRNIHSAFCAPI</sequence>
<gene>
    <name evidence="1" type="ORF">K469DRAFT_715330</name>
</gene>
<name>A0A6A6ENW4_9PEZI</name>
<dbReference type="OrthoDB" id="3786098at2759"/>
<dbReference type="Proteomes" id="UP000800200">
    <property type="component" value="Unassembled WGS sequence"/>
</dbReference>